<dbReference type="InterPro" id="IPR033207">
    <property type="entry name" value="CCP110"/>
</dbReference>
<dbReference type="GO" id="GO:0032465">
    <property type="term" value="P:regulation of cytokinesis"/>
    <property type="evidence" value="ECO:0007669"/>
    <property type="project" value="InterPro"/>
</dbReference>
<name>A0A8E0RXJ6_9TREM</name>
<accession>A0A8E0RXJ6</accession>
<dbReference type="GO" id="GO:0007099">
    <property type="term" value="P:centriole replication"/>
    <property type="evidence" value="ECO:0007669"/>
    <property type="project" value="InterPro"/>
</dbReference>
<evidence type="ECO:0000313" key="3">
    <source>
        <dbReference type="Proteomes" id="UP000728185"/>
    </source>
</evidence>
<dbReference type="AlphaFoldDB" id="A0A8E0RXJ6"/>
<keyword evidence="3" id="KW-1185">Reference proteome</keyword>
<sequence length="902" mass="100992">MNNILVSNSFEHEMSPEDPYSTFRTAFEVQKSEIERLQNRVSELEKVNTEVLSYVKRRGSLPVLNCFDTNAEGSNGHYELNIESVATCSKEPNMKFALFGENAGDLSVTGDSSRSTLLSDLVAQHTLELDKALETLGLESSKRSQLLDQVRTNVNSILHNQLNSDFDCSTRPTGFEQTVTSQALCRVKSSEKFVPVVPSGGDCTTQSGWPISYLDALAFDKSLNPVTHSPGYVDSRRIQGHYCSMPSVAQEVQEKRRVELMRLNNRLNLPSSEADSVAHNAAAYPIPSSACISTTSPSVRNVSGPGLAQINNDLEPCSLNGLKVHAIPTPVLDTSKVNVPFTSPRLRSPIHQYKLCPCGNRQSCPLTPAKQRRYSNDPRVAHGFTLLAAVFRGRLVRQLLATHKVYDLIRTVKDTAKLALSIHAERQNSFYQSTHAKTSPSHNNSPAQKSDGVLSEELVLESRLMVQLRGALGQLHEIFFTWPLSNKLELLAISRSLTQRQRRSSNRIGGGREDSHSAEPMIDGWSPQDVTDARRRHRSGIPHCASRDPYDFPGRRHTEKPGSYGNYSLTKSIDSIRQSWPQNQMQEKKKNASFPLSGLTALAYDNAEWHQLQPHKSCEEIASAVRNLPHAHLKGNMNSKLQTQPQSTLPNRKPRSSKNRTSDAQSSDRVSSPPDTSLNYTPVRLHTPPALETLESMTSTVSKLTDKSMPPSPCTALRPPVGRASCFNLRQMCHNLRLERQKSSQIDLAVSSNQHRPTQLHRRDAVLVHQASSSSTQLNPTAILPDPVPTRILKTEESVNSSLLRCRLFAKSQAYLAHGHRNRKNKRSLSSLSLTDSQMKKIPWRIRRSTSVLMEFPAHVPYWKEVLWQWRRQRRDRSETADDFRIPISHNISPPDDLIVQT</sequence>
<feature type="region of interest" description="Disordered" evidence="1">
    <location>
        <begin position="636"/>
        <end position="694"/>
    </location>
</feature>
<dbReference type="GO" id="GO:1903723">
    <property type="term" value="P:negative regulation of centriole elongation"/>
    <property type="evidence" value="ECO:0007669"/>
    <property type="project" value="TreeGrafter"/>
</dbReference>
<dbReference type="PANTHER" id="PTHR13594:SF1">
    <property type="entry name" value="CENTRIOLAR COILED-COIL PROTEIN OF 110 KDA"/>
    <property type="match status" value="1"/>
</dbReference>
<dbReference type="PANTHER" id="PTHR13594">
    <property type="entry name" value="CENTRIOLAR COILED-COIL PROTEIN OF 110 KDA"/>
    <property type="match status" value="1"/>
</dbReference>
<evidence type="ECO:0000256" key="1">
    <source>
        <dbReference type="SAM" id="MobiDB-lite"/>
    </source>
</evidence>
<dbReference type="OrthoDB" id="10028852at2759"/>
<feature type="compositionally biased region" description="Basic and acidic residues" evidence="1">
    <location>
        <begin position="545"/>
        <end position="560"/>
    </location>
</feature>
<protein>
    <submittedName>
        <fullName evidence="2">Uncharacterized protein</fullName>
    </submittedName>
</protein>
<dbReference type="GO" id="GO:0005814">
    <property type="term" value="C:centriole"/>
    <property type="evidence" value="ECO:0007669"/>
    <property type="project" value="InterPro"/>
</dbReference>
<proteinExistence type="predicted"/>
<organism evidence="2 3">
    <name type="scientific">Fasciolopsis buskii</name>
    <dbReference type="NCBI Taxonomy" id="27845"/>
    <lineage>
        <taxon>Eukaryota</taxon>
        <taxon>Metazoa</taxon>
        <taxon>Spiralia</taxon>
        <taxon>Lophotrochozoa</taxon>
        <taxon>Platyhelminthes</taxon>
        <taxon>Trematoda</taxon>
        <taxon>Digenea</taxon>
        <taxon>Plagiorchiida</taxon>
        <taxon>Echinostomata</taxon>
        <taxon>Echinostomatoidea</taxon>
        <taxon>Fasciolidae</taxon>
        <taxon>Fasciolopsis</taxon>
    </lineage>
</organism>
<feature type="region of interest" description="Disordered" evidence="1">
    <location>
        <begin position="499"/>
        <end position="568"/>
    </location>
</feature>
<dbReference type="Proteomes" id="UP000728185">
    <property type="component" value="Unassembled WGS sequence"/>
</dbReference>
<dbReference type="EMBL" id="LUCM01003594">
    <property type="protein sequence ID" value="KAA0195597.1"/>
    <property type="molecule type" value="Genomic_DNA"/>
</dbReference>
<feature type="compositionally biased region" description="Polar residues" evidence="1">
    <location>
        <begin position="636"/>
        <end position="650"/>
    </location>
</feature>
<reference evidence="2" key="1">
    <citation type="submission" date="2019-05" db="EMBL/GenBank/DDBJ databases">
        <title>Annotation for the trematode Fasciolopsis buski.</title>
        <authorList>
            <person name="Choi Y.-J."/>
        </authorList>
    </citation>
    <scope>NUCLEOTIDE SEQUENCE</scope>
    <source>
        <strain evidence="2">HT</strain>
        <tissue evidence="2">Whole worm</tissue>
    </source>
</reference>
<feature type="compositionally biased region" description="Polar residues" evidence="1">
    <location>
        <begin position="662"/>
        <end position="680"/>
    </location>
</feature>
<gene>
    <name evidence="2" type="ORF">FBUS_07605</name>
</gene>
<dbReference type="GO" id="GO:0032053">
    <property type="term" value="P:ciliary basal body organization"/>
    <property type="evidence" value="ECO:0007669"/>
    <property type="project" value="TreeGrafter"/>
</dbReference>
<evidence type="ECO:0000313" key="2">
    <source>
        <dbReference type="EMBL" id="KAA0195597.1"/>
    </source>
</evidence>
<comment type="caution">
    <text evidence="2">The sequence shown here is derived from an EMBL/GenBank/DDBJ whole genome shotgun (WGS) entry which is preliminary data.</text>
</comment>